<feature type="compositionally biased region" description="Basic residues" evidence="1">
    <location>
        <begin position="71"/>
        <end position="93"/>
    </location>
</feature>
<evidence type="ECO:0000256" key="1">
    <source>
        <dbReference type="SAM" id="MobiDB-lite"/>
    </source>
</evidence>
<proteinExistence type="predicted"/>
<feature type="region of interest" description="Disordered" evidence="1">
    <location>
        <begin position="131"/>
        <end position="195"/>
    </location>
</feature>
<feature type="region of interest" description="Disordered" evidence="1">
    <location>
        <begin position="233"/>
        <end position="281"/>
    </location>
</feature>
<feature type="region of interest" description="Disordered" evidence="1">
    <location>
        <begin position="1"/>
        <end position="33"/>
    </location>
</feature>
<keyword evidence="3" id="KW-1185">Reference proteome</keyword>
<organism evidence="3">
    <name type="scientific">Acromyrmex echinatior</name>
    <name type="common">Panamanian leafcutter ant</name>
    <name type="synonym">Acromyrmex octospinosus echinatior</name>
    <dbReference type="NCBI Taxonomy" id="103372"/>
    <lineage>
        <taxon>Eukaryota</taxon>
        <taxon>Metazoa</taxon>
        <taxon>Ecdysozoa</taxon>
        <taxon>Arthropoda</taxon>
        <taxon>Hexapoda</taxon>
        <taxon>Insecta</taxon>
        <taxon>Pterygota</taxon>
        <taxon>Neoptera</taxon>
        <taxon>Endopterygota</taxon>
        <taxon>Hymenoptera</taxon>
        <taxon>Apocrita</taxon>
        <taxon>Aculeata</taxon>
        <taxon>Formicoidea</taxon>
        <taxon>Formicidae</taxon>
        <taxon>Myrmicinae</taxon>
        <taxon>Acromyrmex</taxon>
    </lineage>
</organism>
<dbReference type="AlphaFoldDB" id="F4WAN2"/>
<dbReference type="EMBL" id="GL888050">
    <property type="protein sequence ID" value="EGI68790.1"/>
    <property type="molecule type" value="Genomic_DNA"/>
</dbReference>
<feature type="compositionally biased region" description="Basic and acidic residues" evidence="1">
    <location>
        <begin position="1"/>
        <end position="29"/>
    </location>
</feature>
<feature type="compositionally biased region" description="Basic and acidic residues" evidence="1">
    <location>
        <begin position="154"/>
        <end position="167"/>
    </location>
</feature>
<evidence type="ECO:0000313" key="2">
    <source>
        <dbReference type="EMBL" id="EGI68790.1"/>
    </source>
</evidence>
<name>F4WAN2_ACREC</name>
<feature type="region of interest" description="Disordered" evidence="1">
    <location>
        <begin position="45"/>
        <end position="114"/>
    </location>
</feature>
<dbReference type="Proteomes" id="UP000007755">
    <property type="component" value="Unassembled WGS sequence"/>
</dbReference>
<sequence>MTTSGRRNDHPTRDSDRGDSQLSARDRQITRTSGRLLLAMPDLEVASSSVSSYRSGLPKVVMRERNAAGRQARRRRRRRRNGGRSTKARRRKRAMEEWRTFRYRSPPHNRTSVTEGAIPDHLVSLHQEEGQTIPQIDLARPAESRGSKKPRCFRGGDPRSRSVESLKNRIGSPTGNPTNRDGSRRPGPRQEKSLRSLRRNTWIYFQRARDDDESFTRSIIGDSPSVTEFAETKAHVMLGSTRRTRRGKGVREGRKDGNGKKSKGYAPKLGPKYSDTPTRSP</sequence>
<accession>F4WAN2</accession>
<feature type="compositionally biased region" description="Basic and acidic residues" evidence="1">
    <location>
        <begin position="249"/>
        <end position="259"/>
    </location>
</feature>
<gene>
    <name evidence="2" type="ORF">G5I_02570</name>
</gene>
<reference evidence="2" key="1">
    <citation type="submission" date="2011-02" db="EMBL/GenBank/DDBJ databases">
        <title>The genome of the leaf-cutting ant Acromyrmex echinatior suggests key adaptations to social evolution and fungus farming.</title>
        <authorList>
            <person name="Nygaard S."/>
            <person name="Zhang G."/>
        </authorList>
    </citation>
    <scope>NUCLEOTIDE SEQUENCE</scope>
</reference>
<feature type="compositionally biased region" description="Polar residues" evidence="1">
    <location>
        <begin position="171"/>
        <end position="180"/>
    </location>
</feature>
<protein>
    <submittedName>
        <fullName evidence="2">Uncharacterized protein</fullName>
    </submittedName>
</protein>
<evidence type="ECO:0000313" key="3">
    <source>
        <dbReference type="Proteomes" id="UP000007755"/>
    </source>
</evidence>
<dbReference type="InParanoid" id="F4WAN2"/>
<feature type="compositionally biased region" description="Basic and acidic residues" evidence="1">
    <location>
        <begin position="181"/>
        <end position="194"/>
    </location>
</feature>